<evidence type="ECO:0000259" key="7">
    <source>
        <dbReference type="Pfam" id="PF00892"/>
    </source>
</evidence>
<feature type="transmembrane region" description="Helical" evidence="6">
    <location>
        <begin position="314"/>
        <end position="333"/>
    </location>
</feature>
<feature type="transmembrane region" description="Helical" evidence="6">
    <location>
        <begin position="139"/>
        <end position="157"/>
    </location>
</feature>
<feature type="transmembrane region" description="Helical" evidence="6">
    <location>
        <begin position="262"/>
        <end position="281"/>
    </location>
</feature>
<sequence length="433" mass="47256">MARKLCNIVHGLKPAIVMVVVQIVFAGMNVFYKLAINDGMNMKILVAYRSLFATAFVVPIAIFFERKIRPKLTWIVVFQAFLCGLFGSTLAQNLYVASLNLTSATFASAMTNLIPAITFIMAIAFGLEMLGFESMAGKAKVLGTLIGIGGAMLLTFYKGVEIPMWSTHALHIHHGGQGGHVAASHAESGKRVLGSLLAVGSCLSYATWLIIQTKMGEKYPCYYSSTALMCLMGSIQSVGFALCTERDWTQWKLGWNIRLLAVAYTGILASGLMVTLIAWCVHVRGPLFVSIFNPLMLVLVAIAGSILLDEKLHLGSVLGAVLIVIGLYFVLWGKAKEMKKRSRLMPSKSSRESEARESDAIEVMITSSSTDNNNTTTTANTVALNIDVSEIQPNPTENISSNNASNNNLEHREFDIEDNISENEEISTLTIER</sequence>
<feature type="transmembrane region" description="Helical" evidence="6">
    <location>
        <begin position="72"/>
        <end position="91"/>
    </location>
</feature>
<comment type="similarity">
    <text evidence="2">Belongs to the drug/metabolite transporter (DMT) superfamily. Plant drug/metabolite exporter (P-DME) (TC 2.A.7.4) family.</text>
</comment>
<dbReference type="InterPro" id="IPR000620">
    <property type="entry name" value="EamA_dom"/>
</dbReference>
<keyword evidence="9" id="KW-1185">Reference proteome</keyword>
<keyword evidence="3 6" id="KW-0812">Transmembrane</keyword>
<dbReference type="InParanoid" id="A0A200R2D5"/>
<evidence type="ECO:0000256" key="3">
    <source>
        <dbReference type="ARBA" id="ARBA00022692"/>
    </source>
</evidence>
<dbReference type="GO" id="GO:0016020">
    <property type="term" value="C:membrane"/>
    <property type="evidence" value="ECO:0007669"/>
    <property type="project" value="UniProtKB-SubCell"/>
</dbReference>
<evidence type="ECO:0000313" key="9">
    <source>
        <dbReference type="Proteomes" id="UP000195402"/>
    </source>
</evidence>
<dbReference type="PANTHER" id="PTHR31218">
    <property type="entry name" value="WAT1-RELATED PROTEIN"/>
    <property type="match status" value="1"/>
</dbReference>
<name>A0A200R2D5_MACCD</name>
<dbReference type="AlphaFoldDB" id="A0A200R2D5"/>
<dbReference type="InterPro" id="IPR037185">
    <property type="entry name" value="EmrE-like"/>
</dbReference>
<dbReference type="Proteomes" id="UP000195402">
    <property type="component" value="Unassembled WGS sequence"/>
</dbReference>
<evidence type="ECO:0000256" key="4">
    <source>
        <dbReference type="ARBA" id="ARBA00022989"/>
    </source>
</evidence>
<feature type="domain" description="EamA" evidence="7">
    <location>
        <begin position="193"/>
        <end position="331"/>
    </location>
</feature>
<dbReference type="SUPFAM" id="SSF103481">
    <property type="entry name" value="Multidrug resistance efflux transporter EmrE"/>
    <property type="match status" value="2"/>
</dbReference>
<organism evidence="8 9">
    <name type="scientific">Macleaya cordata</name>
    <name type="common">Five-seeded plume-poppy</name>
    <name type="synonym">Bocconia cordata</name>
    <dbReference type="NCBI Taxonomy" id="56857"/>
    <lineage>
        <taxon>Eukaryota</taxon>
        <taxon>Viridiplantae</taxon>
        <taxon>Streptophyta</taxon>
        <taxon>Embryophyta</taxon>
        <taxon>Tracheophyta</taxon>
        <taxon>Spermatophyta</taxon>
        <taxon>Magnoliopsida</taxon>
        <taxon>Ranunculales</taxon>
        <taxon>Papaveraceae</taxon>
        <taxon>Papaveroideae</taxon>
        <taxon>Macleaya</taxon>
    </lineage>
</organism>
<evidence type="ECO:0000256" key="1">
    <source>
        <dbReference type="ARBA" id="ARBA00004141"/>
    </source>
</evidence>
<dbReference type="Pfam" id="PF00892">
    <property type="entry name" value="EamA"/>
    <property type="match status" value="2"/>
</dbReference>
<feature type="transmembrane region" description="Helical" evidence="6">
    <location>
        <begin position="12"/>
        <end position="32"/>
    </location>
</feature>
<dbReference type="OrthoDB" id="1728340at2759"/>
<dbReference type="InterPro" id="IPR030184">
    <property type="entry name" value="WAT1-related"/>
</dbReference>
<comment type="caution">
    <text evidence="8">The sequence shown here is derived from an EMBL/GenBank/DDBJ whole genome shotgun (WGS) entry which is preliminary data.</text>
</comment>
<protein>
    <submittedName>
        <fullName evidence="8">Drug/metabolite transporter</fullName>
    </submittedName>
</protein>
<evidence type="ECO:0000313" key="8">
    <source>
        <dbReference type="EMBL" id="OVA16861.1"/>
    </source>
</evidence>
<keyword evidence="4 6" id="KW-1133">Transmembrane helix</keyword>
<keyword evidence="5 6" id="KW-0472">Membrane</keyword>
<evidence type="ECO:0000256" key="6">
    <source>
        <dbReference type="SAM" id="Phobius"/>
    </source>
</evidence>
<feature type="transmembrane region" description="Helical" evidence="6">
    <location>
        <begin position="223"/>
        <end position="242"/>
    </location>
</feature>
<accession>A0A200R2D5</accession>
<gene>
    <name evidence="8" type="ORF">BVC80_1231g2</name>
</gene>
<feature type="transmembrane region" description="Helical" evidence="6">
    <location>
        <begin position="44"/>
        <end position="65"/>
    </location>
</feature>
<reference evidence="8 9" key="1">
    <citation type="journal article" date="2017" name="Mol. Plant">
        <title>The Genome of Medicinal Plant Macleaya cordata Provides New Insights into Benzylisoquinoline Alkaloids Metabolism.</title>
        <authorList>
            <person name="Liu X."/>
            <person name="Liu Y."/>
            <person name="Huang P."/>
            <person name="Ma Y."/>
            <person name="Qing Z."/>
            <person name="Tang Q."/>
            <person name="Cao H."/>
            <person name="Cheng P."/>
            <person name="Zheng Y."/>
            <person name="Yuan Z."/>
            <person name="Zhou Y."/>
            <person name="Liu J."/>
            <person name="Tang Z."/>
            <person name="Zhuo Y."/>
            <person name="Zhang Y."/>
            <person name="Yu L."/>
            <person name="Huang J."/>
            <person name="Yang P."/>
            <person name="Peng Q."/>
            <person name="Zhang J."/>
            <person name="Jiang W."/>
            <person name="Zhang Z."/>
            <person name="Lin K."/>
            <person name="Ro D.K."/>
            <person name="Chen X."/>
            <person name="Xiong X."/>
            <person name="Shang Y."/>
            <person name="Huang S."/>
            <person name="Zeng J."/>
        </authorList>
    </citation>
    <scope>NUCLEOTIDE SEQUENCE [LARGE SCALE GENOMIC DNA]</scope>
    <source>
        <strain evidence="9">cv. BLH2017</strain>
        <tissue evidence="8">Root</tissue>
    </source>
</reference>
<feature type="transmembrane region" description="Helical" evidence="6">
    <location>
        <begin position="288"/>
        <end position="308"/>
    </location>
</feature>
<dbReference type="OMA" id="LSACMER"/>
<comment type="subcellular location">
    <subcellularLocation>
        <location evidence="1">Membrane</location>
        <topology evidence="1">Multi-pass membrane protein</topology>
    </subcellularLocation>
</comment>
<evidence type="ECO:0000256" key="2">
    <source>
        <dbReference type="ARBA" id="ARBA00007635"/>
    </source>
</evidence>
<feature type="domain" description="EamA" evidence="7">
    <location>
        <begin position="15"/>
        <end position="155"/>
    </location>
</feature>
<evidence type="ECO:0000256" key="5">
    <source>
        <dbReference type="ARBA" id="ARBA00023136"/>
    </source>
</evidence>
<proteinExistence type="inferred from homology"/>
<dbReference type="EMBL" id="MVGT01000466">
    <property type="protein sequence ID" value="OVA16861.1"/>
    <property type="molecule type" value="Genomic_DNA"/>
</dbReference>
<dbReference type="GO" id="GO:0022857">
    <property type="term" value="F:transmembrane transporter activity"/>
    <property type="evidence" value="ECO:0007669"/>
    <property type="project" value="InterPro"/>
</dbReference>
<feature type="transmembrane region" description="Helical" evidence="6">
    <location>
        <begin position="103"/>
        <end position="127"/>
    </location>
</feature>